<evidence type="ECO:0000313" key="2">
    <source>
        <dbReference type="Proteomes" id="UP001163603"/>
    </source>
</evidence>
<keyword evidence="2" id="KW-1185">Reference proteome</keyword>
<proteinExistence type="predicted"/>
<organism evidence="1 2">
    <name type="scientific">Pistacia integerrima</name>
    <dbReference type="NCBI Taxonomy" id="434235"/>
    <lineage>
        <taxon>Eukaryota</taxon>
        <taxon>Viridiplantae</taxon>
        <taxon>Streptophyta</taxon>
        <taxon>Embryophyta</taxon>
        <taxon>Tracheophyta</taxon>
        <taxon>Spermatophyta</taxon>
        <taxon>Magnoliopsida</taxon>
        <taxon>eudicotyledons</taxon>
        <taxon>Gunneridae</taxon>
        <taxon>Pentapetalae</taxon>
        <taxon>rosids</taxon>
        <taxon>malvids</taxon>
        <taxon>Sapindales</taxon>
        <taxon>Anacardiaceae</taxon>
        <taxon>Pistacia</taxon>
    </lineage>
</organism>
<comment type="caution">
    <text evidence="1">The sequence shown here is derived from an EMBL/GenBank/DDBJ whole genome shotgun (WGS) entry which is preliminary data.</text>
</comment>
<gene>
    <name evidence="1" type="ORF">Pint_13231</name>
</gene>
<protein>
    <submittedName>
        <fullName evidence="1">Uncharacterized protein</fullName>
    </submittedName>
</protein>
<dbReference type="EMBL" id="CM047743">
    <property type="protein sequence ID" value="KAJ0029861.1"/>
    <property type="molecule type" value="Genomic_DNA"/>
</dbReference>
<reference evidence="2" key="1">
    <citation type="journal article" date="2023" name="G3 (Bethesda)">
        <title>Genome assembly and association tests identify interacting loci associated with vigor, precocity, and sex in interspecific pistachio rootstocks.</title>
        <authorList>
            <person name="Palmer W."/>
            <person name="Jacygrad E."/>
            <person name="Sagayaradj S."/>
            <person name="Cavanaugh K."/>
            <person name="Han R."/>
            <person name="Bertier L."/>
            <person name="Beede B."/>
            <person name="Kafkas S."/>
            <person name="Golino D."/>
            <person name="Preece J."/>
            <person name="Michelmore R."/>
        </authorList>
    </citation>
    <scope>NUCLEOTIDE SEQUENCE [LARGE SCALE GENOMIC DNA]</scope>
</reference>
<evidence type="ECO:0000313" key="1">
    <source>
        <dbReference type="EMBL" id="KAJ0029861.1"/>
    </source>
</evidence>
<name>A0ACC0Y5Y6_9ROSI</name>
<dbReference type="Proteomes" id="UP001163603">
    <property type="component" value="Chromosome 8"/>
</dbReference>
<accession>A0ACC0Y5Y6</accession>
<sequence length="60" mass="6372">MVGVTEVRNDSSDLYTIVAIAPPLGTIAPPDSYLTSMVYKGVPSSSMWLQVKLKASVSSL</sequence>